<dbReference type="InterPro" id="IPR027417">
    <property type="entry name" value="P-loop_NTPase"/>
</dbReference>
<proteinExistence type="predicted"/>
<dbReference type="GO" id="GO:0016301">
    <property type="term" value="F:kinase activity"/>
    <property type="evidence" value="ECO:0007669"/>
    <property type="project" value="UniProtKB-KW"/>
</dbReference>
<comment type="caution">
    <text evidence="1">The sequence shown here is derived from an EMBL/GenBank/DDBJ whole genome shotgun (WGS) entry which is preliminary data.</text>
</comment>
<accession>A0A371K676</accession>
<sequence length="270" mass="30020">MPPRLHPPAAGAYPAALAQRVLDDALAHGCRVYAIAGLQGSGKSTLAAQVAAAGAARGLRVAVLSIDDCYLGRRERLRLGRQVHPLLATRGPPGTHEVALACDTLDALRTHGVARLPRFDKLADTRLPPSRWPQARGIDLTLFEGWFLKTPAQTAAELAAPVNALEREEDRDGRWRGYCNQALAERYPTLWQRLDRLLFLQPPGFDTVPDWRWQQERQAQARAPGRGGMDRAQVERFVRLFERVSRQALARLPAIAELSLRLDAQRRVLD</sequence>
<keyword evidence="1" id="KW-0808">Transferase</keyword>
<organism evidence="1 2">
    <name type="scientific">Lysobacter silvisoli</name>
    <dbReference type="NCBI Taxonomy" id="2293254"/>
    <lineage>
        <taxon>Bacteria</taxon>
        <taxon>Pseudomonadati</taxon>
        <taxon>Pseudomonadota</taxon>
        <taxon>Gammaproteobacteria</taxon>
        <taxon>Lysobacterales</taxon>
        <taxon>Lysobacteraceae</taxon>
        <taxon>Lysobacter</taxon>
    </lineage>
</organism>
<evidence type="ECO:0000313" key="1">
    <source>
        <dbReference type="EMBL" id="RDZ29415.1"/>
    </source>
</evidence>
<dbReference type="Gene3D" id="3.40.50.300">
    <property type="entry name" value="P-loop containing nucleotide triphosphate hydrolases"/>
    <property type="match status" value="1"/>
</dbReference>
<name>A0A371K676_9GAMM</name>
<dbReference type="Proteomes" id="UP000264492">
    <property type="component" value="Unassembled WGS sequence"/>
</dbReference>
<dbReference type="EMBL" id="QTSU01000001">
    <property type="protein sequence ID" value="RDZ29415.1"/>
    <property type="molecule type" value="Genomic_DNA"/>
</dbReference>
<reference evidence="1 2" key="1">
    <citation type="submission" date="2018-08" db="EMBL/GenBank/DDBJ databases">
        <title>Lysobacter sp. zong2l5, whole genome shotgun sequence.</title>
        <authorList>
            <person name="Zhang X."/>
            <person name="Feng G."/>
            <person name="Zhu H."/>
        </authorList>
    </citation>
    <scope>NUCLEOTIDE SEQUENCE [LARGE SCALE GENOMIC DNA]</scope>
    <source>
        <strain evidence="2">zong2l5</strain>
    </source>
</reference>
<dbReference type="OrthoDB" id="455474at2"/>
<protein>
    <submittedName>
        <fullName evidence="1">Kinase</fullName>
    </submittedName>
</protein>
<dbReference type="AlphaFoldDB" id="A0A371K676"/>
<dbReference type="RefSeq" id="WP_115858853.1">
    <property type="nucleotide sequence ID" value="NZ_QTSU01000001.1"/>
</dbReference>
<evidence type="ECO:0000313" key="2">
    <source>
        <dbReference type="Proteomes" id="UP000264492"/>
    </source>
</evidence>
<dbReference type="SUPFAM" id="SSF52540">
    <property type="entry name" value="P-loop containing nucleoside triphosphate hydrolases"/>
    <property type="match status" value="1"/>
</dbReference>
<keyword evidence="1" id="KW-0418">Kinase</keyword>
<gene>
    <name evidence="1" type="ORF">DX914_10135</name>
</gene>
<keyword evidence="2" id="KW-1185">Reference proteome</keyword>